<dbReference type="PANTHER" id="PTHR43806">
    <property type="entry name" value="PEPTIDASE S8"/>
    <property type="match status" value="1"/>
</dbReference>
<dbReference type="EMBL" id="JADBDZ010000001">
    <property type="protein sequence ID" value="MBE1533339.1"/>
    <property type="molecule type" value="Genomic_DNA"/>
</dbReference>
<feature type="compositionally biased region" description="Pro residues" evidence="6">
    <location>
        <begin position="370"/>
        <end position="400"/>
    </location>
</feature>
<evidence type="ECO:0000256" key="7">
    <source>
        <dbReference type="SAM" id="Phobius"/>
    </source>
</evidence>
<dbReference type="GO" id="GO:0008233">
    <property type="term" value="F:peptidase activity"/>
    <property type="evidence" value="ECO:0007669"/>
    <property type="project" value="UniProtKB-KW"/>
</dbReference>
<dbReference type="InterPro" id="IPR050131">
    <property type="entry name" value="Peptidase_S8_subtilisin-like"/>
</dbReference>
<feature type="region of interest" description="Disordered" evidence="6">
    <location>
        <begin position="334"/>
        <end position="400"/>
    </location>
</feature>
<keyword evidence="3 5" id="KW-0378">Hydrolase</keyword>
<evidence type="ECO:0000256" key="6">
    <source>
        <dbReference type="SAM" id="MobiDB-lite"/>
    </source>
</evidence>
<evidence type="ECO:0000313" key="9">
    <source>
        <dbReference type="EMBL" id="MBE1533339.1"/>
    </source>
</evidence>
<dbReference type="GO" id="GO:0006508">
    <property type="term" value="P:proteolysis"/>
    <property type="evidence" value="ECO:0007669"/>
    <property type="project" value="UniProtKB-KW"/>
</dbReference>
<evidence type="ECO:0000259" key="8">
    <source>
        <dbReference type="Pfam" id="PF00082"/>
    </source>
</evidence>
<keyword evidence="10" id="KW-1185">Reference proteome</keyword>
<evidence type="ECO:0000256" key="2">
    <source>
        <dbReference type="ARBA" id="ARBA00022670"/>
    </source>
</evidence>
<protein>
    <submittedName>
        <fullName evidence="9">Subtilisin family serine protease</fullName>
    </submittedName>
</protein>
<feature type="active site" description="Charge relay system" evidence="5">
    <location>
        <position position="45"/>
    </location>
</feature>
<dbReference type="PROSITE" id="PS51892">
    <property type="entry name" value="SUBTILASE"/>
    <property type="match status" value="1"/>
</dbReference>
<feature type="domain" description="Peptidase S8/S53" evidence="8">
    <location>
        <begin position="2"/>
        <end position="251"/>
    </location>
</feature>
<name>A0ABR9JSG5_9ACTN</name>
<reference evidence="9 10" key="1">
    <citation type="submission" date="2020-10" db="EMBL/GenBank/DDBJ databases">
        <title>Sequencing the genomes of 1000 actinobacteria strains.</title>
        <authorList>
            <person name="Klenk H.-P."/>
        </authorList>
    </citation>
    <scope>NUCLEOTIDE SEQUENCE [LARGE SCALE GENOMIC DNA]</scope>
    <source>
        <strain evidence="9 10">DSM 46744</strain>
    </source>
</reference>
<dbReference type="Proteomes" id="UP000627838">
    <property type="component" value="Unassembled WGS sequence"/>
</dbReference>
<evidence type="ECO:0000256" key="3">
    <source>
        <dbReference type="ARBA" id="ARBA00022801"/>
    </source>
</evidence>
<dbReference type="PANTHER" id="PTHR43806:SF11">
    <property type="entry name" value="CEREVISIN-RELATED"/>
    <property type="match status" value="1"/>
</dbReference>
<dbReference type="RefSeq" id="WP_192759905.1">
    <property type="nucleotide sequence ID" value="NZ_JADBDZ010000001.1"/>
</dbReference>
<keyword evidence="7" id="KW-0472">Membrane</keyword>
<feature type="region of interest" description="Disordered" evidence="6">
    <location>
        <begin position="283"/>
        <end position="302"/>
    </location>
</feature>
<keyword evidence="2 5" id="KW-0645">Protease</keyword>
<evidence type="ECO:0000256" key="4">
    <source>
        <dbReference type="ARBA" id="ARBA00022825"/>
    </source>
</evidence>
<feature type="active site" description="Charge relay system" evidence="5">
    <location>
        <position position="7"/>
    </location>
</feature>
<comment type="similarity">
    <text evidence="1 5">Belongs to the peptidase S8 family.</text>
</comment>
<proteinExistence type="inferred from homology"/>
<evidence type="ECO:0000256" key="5">
    <source>
        <dbReference type="PROSITE-ProRule" id="PRU01240"/>
    </source>
</evidence>
<keyword evidence="7" id="KW-1133">Transmembrane helix</keyword>
<keyword evidence="7" id="KW-0812">Transmembrane</keyword>
<feature type="transmembrane region" description="Helical" evidence="7">
    <location>
        <begin position="306"/>
        <end position="329"/>
    </location>
</feature>
<sequence length="400" mass="40643">MTVAVVDTGVNASLPDMREAVVPGINFKTGQGDGRKDTDQYNQGHGTAMASLIASRGNSSGYVGIAPESKILPIVSSVSGKQTGEALRYAVDHGAKVVNISQGSEGADLYPNLCPPELLKQITYAAQKDVVVVASAGNSGDFFNKPAYPASCPGVVAVGALARDGKPWEHTQAQSYVTVGAPGAGVGAIGKSGHVFSSGEGTSQAAALTSGAVALMRSHFPDMSAREIVQRLTNTAKDFGPTGKDNLVGYGVISIPRALKQDVPKNAPNPVYERLDKLIAAGGGETDEGEAAPAGAQSDSDEGSGMLLPLAAGGVVVVLAVLVGGFLIFRRRGKKASGVPPMQQMPPGGYPGPGGPQQSPYQPSFQPPGSQQPPQPPPGQPGQPGPSGPTGPPFGQPPGR</sequence>
<dbReference type="Gene3D" id="3.40.50.200">
    <property type="entry name" value="Peptidase S8/S53 domain"/>
    <property type="match status" value="1"/>
</dbReference>
<dbReference type="InterPro" id="IPR000209">
    <property type="entry name" value="Peptidase_S8/S53_dom"/>
</dbReference>
<evidence type="ECO:0000313" key="10">
    <source>
        <dbReference type="Proteomes" id="UP000627838"/>
    </source>
</evidence>
<dbReference type="Pfam" id="PF00082">
    <property type="entry name" value="Peptidase_S8"/>
    <property type="match status" value="1"/>
</dbReference>
<accession>A0ABR9JSG5</accession>
<evidence type="ECO:0000256" key="1">
    <source>
        <dbReference type="ARBA" id="ARBA00011073"/>
    </source>
</evidence>
<keyword evidence="4 5" id="KW-0720">Serine protease</keyword>
<dbReference type="SUPFAM" id="SSF52743">
    <property type="entry name" value="Subtilisin-like"/>
    <property type="match status" value="1"/>
</dbReference>
<dbReference type="InterPro" id="IPR036852">
    <property type="entry name" value="Peptidase_S8/S53_dom_sf"/>
</dbReference>
<comment type="caution">
    <text evidence="9">The sequence shown here is derived from an EMBL/GenBank/DDBJ whole genome shotgun (WGS) entry which is preliminary data.</text>
</comment>
<dbReference type="CDD" id="cd00306">
    <property type="entry name" value="Peptidases_S8_S53"/>
    <property type="match status" value="1"/>
</dbReference>
<feature type="compositionally biased region" description="Low complexity" evidence="6">
    <location>
        <begin position="356"/>
        <end position="369"/>
    </location>
</feature>
<feature type="active site" description="Charge relay system" evidence="5">
    <location>
        <position position="203"/>
    </location>
</feature>
<organism evidence="9 10">
    <name type="scientific">Actinomadura algeriensis</name>
    <dbReference type="NCBI Taxonomy" id="1679523"/>
    <lineage>
        <taxon>Bacteria</taxon>
        <taxon>Bacillati</taxon>
        <taxon>Actinomycetota</taxon>
        <taxon>Actinomycetes</taxon>
        <taxon>Streptosporangiales</taxon>
        <taxon>Thermomonosporaceae</taxon>
        <taxon>Actinomadura</taxon>
    </lineage>
</organism>
<gene>
    <name evidence="9" type="ORF">H4W34_003172</name>
</gene>